<dbReference type="GO" id="GO:0008270">
    <property type="term" value="F:zinc ion binding"/>
    <property type="evidence" value="ECO:0007669"/>
    <property type="project" value="UniProtKB-KW"/>
</dbReference>
<dbReference type="SUPFAM" id="SSF90209">
    <property type="entry name" value="Ran binding protein zinc finger-like"/>
    <property type="match status" value="1"/>
</dbReference>
<dbReference type="InterPro" id="IPR036443">
    <property type="entry name" value="Znf_RanBP2_sf"/>
</dbReference>
<dbReference type="SMART" id="SM00547">
    <property type="entry name" value="ZnF_RBZ"/>
    <property type="match status" value="1"/>
</dbReference>
<dbReference type="GeneID" id="22576782"/>
<feature type="compositionally biased region" description="Low complexity" evidence="5">
    <location>
        <begin position="18"/>
        <end position="51"/>
    </location>
</feature>
<evidence type="ECO:0000259" key="6">
    <source>
        <dbReference type="PROSITE" id="PS50199"/>
    </source>
</evidence>
<organism evidence="7 8">
    <name type="scientific">Leishmania panamensis</name>
    <dbReference type="NCBI Taxonomy" id="5679"/>
    <lineage>
        <taxon>Eukaryota</taxon>
        <taxon>Discoba</taxon>
        <taxon>Euglenozoa</taxon>
        <taxon>Kinetoplastea</taxon>
        <taxon>Metakinetoplastina</taxon>
        <taxon>Trypanosomatida</taxon>
        <taxon>Trypanosomatidae</taxon>
        <taxon>Leishmaniinae</taxon>
        <taxon>Leishmania</taxon>
        <taxon>Leishmania guyanensis species complex</taxon>
    </lineage>
</organism>
<evidence type="ECO:0000313" key="7">
    <source>
        <dbReference type="EMBL" id="AIN99969.1"/>
    </source>
</evidence>
<dbReference type="VEuPathDB" id="TriTrypDB:LPAL13_290006800"/>
<evidence type="ECO:0000256" key="2">
    <source>
        <dbReference type="ARBA" id="ARBA00022771"/>
    </source>
</evidence>
<dbReference type="PROSITE" id="PS01358">
    <property type="entry name" value="ZF_RANBP2_1"/>
    <property type="match status" value="1"/>
</dbReference>
<feature type="region of interest" description="Disordered" evidence="5">
    <location>
        <begin position="448"/>
        <end position="477"/>
    </location>
</feature>
<evidence type="ECO:0000256" key="1">
    <source>
        <dbReference type="ARBA" id="ARBA00022723"/>
    </source>
</evidence>
<accession>A0A088RXG5</accession>
<protein>
    <recommendedName>
        <fullName evidence="6">RanBP2-type domain-containing protein</fullName>
    </recommendedName>
</protein>
<feature type="domain" description="RanBP2-type" evidence="6">
    <location>
        <begin position="137"/>
        <end position="166"/>
    </location>
</feature>
<dbReference type="RefSeq" id="XP_010700912.1">
    <property type="nucleotide sequence ID" value="XM_010702610.1"/>
</dbReference>
<proteinExistence type="predicted"/>
<gene>
    <name evidence="7" type="ORF">LPMP_290180</name>
</gene>
<dbReference type="PROSITE" id="PS50199">
    <property type="entry name" value="ZF_RANBP2_2"/>
    <property type="match status" value="1"/>
</dbReference>
<name>A0A088RXG5_LEIPA</name>
<keyword evidence="1" id="KW-0479">Metal-binding</keyword>
<evidence type="ECO:0000256" key="5">
    <source>
        <dbReference type="SAM" id="MobiDB-lite"/>
    </source>
</evidence>
<dbReference type="Proteomes" id="UP000063063">
    <property type="component" value="Chromosome 29"/>
</dbReference>
<keyword evidence="3" id="KW-0862">Zinc</keyword>
<dbReference type="OrthoDB" id="272959at2759"/>
<feature type="region of interest" description="Disordered" evidence="5">
    <location>
        <begin position="1"/>
        <end position="82"/>
    </location>
</feature>
<evidence type="ECO:0000256" key="4">
    <source>
        <dbReference type="PROSITE-ProRule" id="PRU00322"/>
    </source>
</evidence>
<dbReference type="EMBL" id="CP009398">
    <property type="protein sequence ID" value="AIN99969.1"/>
    <property type="molecule type" value="Genomic_DNA"/>
</dbReference>
<dbReference type="VEuPathDB" id="TriTrypDB:LPMP_290180"/>
<dbReference type="eggNOG" id="ENOG502S582">
    <property type="taxonomic scope" value="Eukaryota"/>
</dbReference>
<sequence>MSGSAGAQCGRAPFLPRDGSGSSFSSLSYSYDSSRSLSRSYSYSSSTSSSSSDEHPRRGQRRLRSRSPSEDAAHKQPRSDAVLSDDLSFASGHSVPPSYHHSPSFIAPVLPPVLSDIVLPETPDAQLCSVLGAPDTPSEDWPCGVCSNINSKQRTSCFRCGCHYAESLLAMPGYEVSLTHLPASCTPAMVEEAVQRVAPNCSLNYVGTDVEKGITYVQFSSVEEATKCLVQSHCELQLRGGDDEEGVSVRTRLSFSLGPHPFHERRETEEQVARAMAQAAAEKQEAALQKAGVPRFLWPHTWRQPPAFPSAEKHKAFLSTMSAHWEYLSEEQKRYYDAEVKKALLRTAAPTESVNKKNGTSVPPLAKAGTAADVAAPLSAELSSASSSPSTSAAAREAGKTLHALDGLKKRLAERKSAMKKVDGADGTKAVTGGGMTGQAGALTACHGRDSTKSGGGGAAGLPSSLRRGSGDFPATPSQVPAEALLWDGFPVPLQYSSLGKVPRSIELPCVPISVCERLLPPALLHVARMQFKQAR</sequence>
<keyword evidence="2 4" id="KW-0863">Zinc-finger</keyword>
<keyword evidence="8" id="KW-1185">Reference proteome</keyword>
<evidence type="ECO:0000256" key="3">
    <source>
        <dbReference type="ARBA" id="ARBA00022833"/>
    </source>
</evidence>
<evidence type="ECO:0000313" key="8">
    <source>
        <dbReference type="Proteomes" id="UP000063063"/>
    </source>
</evidence>
<dbReference type="KEGG" id="lpan:LPMP_290180"/>
<dbReference type="InterPro" id="IPR001876">
    <property type="entry name" value="Znf_RanBP2"/>
</dbReference>
<reference evidence="7 8" key="1">
    <citation type="journal article" date="2015" name="Sci. Rep.">
        <title>The genome of Leishmania panamensis: insights into genomics of the L. (Viannia) subgenus.</title>
        <authorList>
            <person name="Llanes A."/>
            <person name="Restrepo C.M."/>
            <person name="Vecchio G.D."/>
            <person name="Anguizola F.J."/>
            <person name="Lleonart R."/>
        </authorList>
    </citation>
    <scope>NUCLEOTIDE SEQUENCE [LARGE SCALE GENOMIC DNA]</scope>
    <source>
        <strain evidence="7 8">MHOM/PA/94/PSC-1</strain>
    </source>
</reference>
<dbReference type="AlphaFoldDB" id="A0A088RXG5"/>
<feature type="compositionally biased region" description="Basic and acidic residues" evidence="5">
    <location>
        <begin position="67"/>
        <end position="78"/>
    </location>
</feature>